<dbReference type="CDD" id="cd09917">
    <property type="entry name" value="F-box_SF"/>
    <property type="match status" value="1"/>
</dbReference>
<evidence type="ECO:0000259" key="1">
    <source>
        <dbReference type="SMART" id="SM00256"/>
    </source>
</evidence>
<dbReference type="OrthoDB" id="6478838at2759"/>
<dbReference type="EMBL" id="CAJPVJ010006102">
    <property type="protein sequence ID" value="CAG2170141.1"/>
    <property type="molecule type" value="Genomic_DNA"/>
</dbReference>
<organism evidence="2">
    <name type="scientific">Oppiella nova</name>
    <dbReference type="NCBI Taxonomy" id="334625"/>
    <lineage>
        <taxon>Eukaryota</taxon>
        <taxon>Metazoa</taxon>
        <taxon>Ecdysozoa</taxon>
        <taxon>Arthropoda</taxon>
        <taxon>Chelicerata</taxon>
        <taxon>Arachnida</taxon>
        <taxon>Acari</taxon>
        <taxon>Acariformes</taxon>
        <taxon>Sarcoptiformes</taxon>
        <taxon>Oribatida</taxon>
        <taxon>Brachypylina</taxon>
        <taxon>Oppioidea</taxon>
        <taxon>Oppiidae</taxon>
        <taxon>Oppiella</taxon>
    </lineage>
</organism>
<evidence type="ECO:0000313" key="2">
    <source>
        <dbReference type="EMBL" id="CAD7652954.1"/>
    </source>
</evidence>
<evidence type="ECO:0000313" key="3">
    <source>
        <dbReference type="Proteomes" id="UP000728032"/>
    </source>
</evidence>
<keyword evidence="3" id="KW-1185">Reference proteome</keyword>
<sequence length="69" mass="8156">MSFDLNDDLCELILSYLSIEDRVRLECVSKQWHQLIYRSVHKFSLPLPRGSIPITSHQISAHIWKAQEY</sequence>
<dbReference type="EMBL" id="OC920927">
    <property type="protein sequence ID" value="CAD7652954.1"/>
    <property type="molecule type" value="Genomic_DNA"/>
</dbReference>
<feature type="domain" description="F-box" evidence="1">
    <location>
        <begin position="5"/>
        <end position="45"/>
    </location>
</feature>
<protein>
    <recommendedName>
        <fullName evidence="1">F-box domain-containing protein</fullName>
    </recommendedName>
</protein>
<dbReference type="Gene3D" id="1.20.1280.50">
    <property type="match status" value="1"/>
</dbReference>
<proteinExistence type="predicted"/>
<gene>
    <name evidence="2" type="ORF">ONB1V03_LOCUS9612</name>
</gene>
<accession>A0A7R9M617</accession>
<dbReference type="AlphaFoldDB" id="A0A7R9M617"/>
<dbReference type="SMART" id="SM00256">
    <property type="entry name" value="FBOX"/>
    <property type="match status" value="1"/>
</dbReference>
<dbReference type="InterPro" id="IPR001810">
    <property type="entry name" value="F-box_dom"/>
</dbReference>
<dbReference type="Pfam" id="PF00646">
    <property type="entry name" value="F-box"/>
    <property type="match status" value="1"/>
</dbReference>
<dbReference type="SUPFAM" id="SSF81383">
    <property type="entry name" value="F-box domain"/>
    <property type="match status" value="1"/>
</dbReference>
<name>A0A7R9M617_9ACAR</name>
<reference evidence="2" key="1">
    <citation type="submission" date="2020-11" db="EMBL/GenBank/DDBJ databases">
        <authorList>
            <person name="Tran Van P."/>
        </authorList>
    </citation>
    <scope>NUCLEOTIDE SEQUENCE</scope>
</reference>
<dbReference type="InterPro" id="IPR036047">
    <property type="entry name" value="F-box-like_dom_sf"/>
</dbReference>
<dbReference type="Proteomes" id="UP000728032">
    <property type="component" value="Unassembled WGS sequence"/>
</dbReference>